<organism evidence="2">
    <name type="scientific">freshwater metagenome</name>
    <dbReference type="NCBI Taxonomy" id="449393"/>
    <lineage>
        <taxon>unclassified sequences</taxon>
        <taxon>metagenomes</taxon>
        <taxon>ecological metagenomes</taxon>
    </lineage>
</organism>
<evidence type="ECO:0000259" key="1">
    <source>
        <dbReference type="Pfam" id="PF00561"/>
    </source>
</evidence>
<sequence>MRTTSFKSRAFALVSTTALLATLVVAAPANAAATDPVCDGKTPVQTCTGKTSDGALYEMRVPATFDGTMTIWSHGFGTNTNIPAGLLPIFPLGYPIDPRPAIAPNGDATLIKYLTDKGVAVIGSGFSTQAWNLDEAVKTNVELVGIFKAKFPTTKKVVAWGYSMGGGITQALAEQHPELISAAGVMNPVDSWNAQSKYLVDMLWLMKTWFDPSIKLTGYAAGTAGDMQMIQDLGKYLLIMQFLSSPANIASGAWPTTSSASAKALQAKGIPARSALLMIGRLSGISTQSSSFDGINGPAGAAATAWPLAYAPAYGTLQNISDVLGYALLGARDMQTKMGGTSFDNSKTDYSKQLSDEDRTVYNAGMSGNEAIAGMLSTLNPLNPDAPRIKGDAAAIAKSDSTLYQNTGKIKVPTVMMIGQHDPVEPAGIVQRISDLYEEEFAAEKEAAKKAAQKSGAYIAPTRKLQVLWATTPKSWSKFDAAGSPISIAGTPGTGHTNFSSAHYKVLIDTMLSAAANGVLPWNGAQLSKVNKAKNLKIDRTTLYPWMKYYN</sequence>
<protein>
    <submittedName>
        <fullName evidence="2">Unannotated protein</fullName>
    </submittedName>
</protein>
<gene>
    <name evidence="2" type="ORF">UFOPK1775_00843</name>
</gene>
<dbReference type="Pfam" id="PF00561">
    <property type="entry name" value="Abhydrolase_1"/>
    <property type="match status" value="1"/>
</dbReference>
<dbReference type="EMBL" id="CAEZUB010000117">
    <property type="protein sequence ID" value="CAB4595168.1"/>
    <property type="molecule type" value="Genomic_DNA"/>
</dbReference>
<reference evidence="2" key="1">
    <citation type="submission" date="2020-05" db="EMBL/GenBank/DDBJ databases">
        <authorList>
            <person name="Chiriac C."/>
            <person name="Salcher M."/>
            <person name="Ghai R."/>
            <person name="Kavagutti S V."/>
        </authorList>
    </citation>
    <scope>NUCLEOTIDE SEQUENCE</scope>
</reference>
<dbReference type="InterPro" id="IPR029058">
    <property type="entry name" value="AB_hydrolase_fold"/>
</dbReference>
<name>A0A6J6GEB1_9ZZZZ</name>
<evidence type="ECO:0000313" key="2">
    <source>
        <dbReference type="EMBL" id="CAB4595168.1"/>
    </source>
</evidence>
<dbReference type="Gene3D" id="3.40.50.1820">
    <property type="entry name" value="alpha/beta hydrolase"/>
    <property type="match status" value="1"/>
</dbReference>
<dbReference type="SUPFAM" id="SSF53474">
    <property type="entry name" value="alpha/beta-Hydrolases"/>
    <property type="match status" value="1"/>
</dbReference>
<dbReference type="AlphaFoldDB" id="A0A6J6GEB1"/>
<accession>A0A6J6GEB1</accession>
<proteinExistence type="predicted"/>
<feature type="domain" description="AB hydrolase-1" evidence="1">
    <location>
        <begin position="123"/>
        <end position="198"/>
    </location>
</feature>
<dbReference type="InterPro" id="IPR000073">
    <property type="entry name" value="AB_hydrolase_1"/>
</dbReference>